<dbReference type="Proteomes" id="UP000195386">
    <property type="component" value="Unassembled WGS sequence"/>
</dbReference>
<proteinExistence type="predicted"/>
<organism evidence="1 2">
    <name type="scientific">Bacteroides clarus</name>
    <dbReference type="NCBI Taxonomy" id="626929"/>
    <lineage>
        <taxon>Bacteria</taxon>
        <taxon>Pseudomonadati</taxon>
        <taxon>Bacteroidota</taxon>
        <taxon>Bacteroidia</taxon>
        <taxon>Bacteroidales</taxon>
        <taxon>Bacteroidaceae</taxon>
        <taxon>Bacteroides</taxon>
    </lineage>
</organism>
<gene>
    <name evidence="1" type="ORF">B5F97_17240</name>
</gene>
<dbReference type="RefSeq" id="WP_087427015.1">
    <property type="nucleotide sequence ID" value="NZ_CATZGC010000020.1"/>
</dbReference>
<comment type="caution">
    <text evidence="1">The sequence shown here is derived from an EMBL/GenBank/DDBJ whole genome shotgun (WGS) entry which is preliminary data.</text>
</comment>
<evidence type="ECO:0000313" key="2">
    <source>
        <dbReference type="Proteomes" id="UP000195386"/>
    </source>
</evidence>
<sequence>MENTESKDNIFSSIDKSVRSKLFISYEQFCFAVTLACYESAKNRSIQPNDETSSNQKYSDLHENYSAKIDKDVIYLANRIKRKYELAENVTNKSE</sequence>
<reference evidence="2" key="1">
    <citation type="submission" date="2017-04" db="EMBL/GenBank/DDBJ databases">
        <title>Function of individual gut microbiota members based on whole genome sequencing of pure cultures obtained from chicken caecum.</title>
        <authorList>
            <person name="Medvecky M."/>
            <person name="Cejkova D."/>
            <person name="Polansky O."/>
            <person name="Karasova D."/>
            <person name="Kubasova T."/>
            <person name="Cizek A."/>
            <person name="Rychlik I."/>
        </authorList>
    </citation>
    <scope>NUCLEOTIDE SEQUENCE [LARGE SCALE GENOMIC DNA]</scope>
    <source>
        <strain evidence="2">An43</strain>
    </source>
</reference>
<dbReference type="AlphaFoldDB" id="A0A1Y3YIQ1"/>
<dbReference type="EMBL" id="NFII01000026">
    <property type="protein sequence ID" value="OUN97723.1"/>
    <property type="molecule type" value="Genomic_DNA"/>
</dbReference>
<accession>A0A1Y3YIQ1</accession>
<evidence type="ECO:0000313" key="1">
    <source>
        <dbReference type="EMBL" id="OUN97723.1"/>
    </source>
</evidence>
<protein>
    <submittedName>
        <fullName evidence="1">Uncharacterized protein</fullName>
    </submittedName>
</protein>
<name>A0A1Y3YIQ1_9BACE</name>